<sequence>MQKPFSFARSIAAGAFAIGLGFGGATVGVLVTATPAYAQATLSATQIAAIQSSLQAALRAATTDAAKEAAIAQAIQSALGLYGGDTAATVTSVVMQTAELAGVPTGVIGTGIAQASARVATTNVAAANSIATTIANEGDAAMRSSYQTASISLGFANLASIAAQGPTATGGVGVGGIGAGGIGGGAIGGGAAGGGGGGCLNPSCTKL</sequence>
<evidence type="ECO:0000313" key="1">
    <source>
        <dbReference type="EMBL" id="GAA0561178.1"/>
    </source>
</evidence>
<proteinExistence type="predicted"/>
<evidence type="ECO:0000313" key="2">
    <source>
        <dbReference type="Proteomes" id="UP001499951"/>
    </source>
</evidence>
<reference evidence="1 2" key="1">
    <citation type="journal article" date="2019" name="Int. J. Syst. Evol. Microbiol.">
        <title>The Global Catalogue of Microorganisms (GCM) 10K type strain sequencing project: providing services to taxonomists for standard genome sequencing and annotation.</title>
        <authorList>
            <consortium name="The Broad Institute Genomics Platform"/>
            <consortium name="The Broad Institute Genome Sequencing Center for Infectious Disease"/>
            <person name="Wu L."/>
            <person name="Ma J."/>
        </authorList>
    </citation>
    <scope>NUCLEOTIDE SEQUENCE [LARGE SCALE GENOMIC DNA]</scope>
    <source>
        <strain evidence="1 2">JCM 15089</strain>
    </source>
</reference>
<protein>
    <submittedName>
        <fullName evidence="1">Uncharacterized protein</fullName>
    </submittedName>
</protein>
<dbReference type="Proteomes" id="UP001499951">
    <property type="component" value="Unassembled WGS sequence"/>
</dbReference>
<comment type="caution">
    <text evidence="1">The sequence shown here is derived from an EMBL/GenBank/DDBJ whole genome shotgun (WGS) entry which is preliminary data.</text>
</comment>
<name>A0ABN1E868_9PROT</name>
<accession>A0ABN1E868</accession>
<keyword evidence="2" id="KW-1185">Reference proteome</keyword>
<gene>
    <name evidence="1" type="ORF">GCM10008942_07000</name>
</gene>
<organism evidence="1 2">
    <name type="scientific">Rhizomicrobium electricum</name>
    <dbReference type="NCBI Taxonomy" id="480070"/>
    <lineage>
        <taxon>Bacteria</taxon>
        <taxon>Pseudomonadati</taxon>
        <taxon>Pseudomonadota</taxon>
        <taxon>Alphaproteobacteria</taxon>
        <taxon>Micropepsales</taxon>
        <taxon>Micropepsaceae</taxon>
        <taxon>Rhizomicrobium</taxon>
    </lineage>
</organism>
<dbReference type="RefSeq" id="WP_166932018.1">
    <property type="nucleotide sequence ID" value="NZ_BAAADD010000002.1"/>
</dbReference>
<dbReference type="EMBL" id="BAAADD010000002">
    <property type="protein sequence ID" value="GAA0561178.1"/>
    <property type="molecule type" value="Genomic_DNA"/>
</dbReference>